<dbReference type="Pfam" id="PF13385">
    <property type="entry name" value="Laminin_G_3"/>
    <property type="match status" value="1"/>
</dbReference>
<reference evidence="10 11" key="1">
    <citation type="submission" date="2022-09" db="EMBL/GenBank/DDBJ databases">
        <title>Genome sequencing of Flavivirga sp. MEBiC05379.</title>
        <authorList>
            <person name="Oh H.-M."/>
            <person name="Kwon K.K."/>
            <person name="Park M.J."/>
            <person name="Yang S.-H."/>
        </authorList>
    </citation>
    <scope>NUCLEOTIDE SEQUENCE [LARGE SCALE GENOMIC DNA]</scope>
    <source>
        <strain evidence="10 11">MEBiC05379</strain>
    </source>
</reference>
<sequence>MKTIKSLCLLLFILFFNFLSSQSPNVIVVIADDMGWSQVSTGLTNLNNPSDFYETPTLETLASEGIAFPYAYVNGANCAPTRAAILSGQYASRPNNNIWAVDNLNRGGSSTLLIGPSQGLPSGIDELPVSAVTIAETMKTVGYATVHLGKFHVGENESTNTTNNAATDQGFDTNYGGGTKGAPGSYFASSSAPYTFHSNIGPELDVYASPYTAAESISLSVNGDNALEGTKKHVSDAMADAAIDWMEINKSTPFFMHFSNFAIHGPFDTGNARPDLVTKYQAKTPSQMGHNSIGQAAIAEGMDQTIGRLVNYLKTTADPRNPGKMLSENTLVYFISDNGGAIGTDDNGPLKGMKGELYEGGIRSVTIAWSEAPWLANKGTVNNTPILAFDLYPTIAEIGGASLPGGYDIDGESQWQMLSNGTAMTRESLFWHFPGYLIDSNRDQRPVSVIRKGDYKLIHNYETASYEMYNLITDISETTNLLAGSPDQATLIIANDLSTDLQNHLINISAPLPTFRSNGTTVPLPYIIDINGGTPNSTDGCQPTSGYEAYWDFDIANATISEDASGNSHNPITTVGVITGDNLDFKEGDQSAVFNGSTKIQYSDGTFLNAATTTRTMMVWVKPTNLTGLQNVYDEGGGSIGIALRLNGSNLEYVVRDSGTTFVQISSPFPNDGNWHHVALVYDGGNVIQRLYIDGVEVASGIAPSSIGTHTGFGGIGGRLSGTDSFKNTTDAFFTGKMDAFVVYNGVLGATEINDSACTAPPVVVANAGPDVTICDGDSTTLTASGGTTYLWNTGATTASISVSPTSTTTYTVTVSDGSTSDDDDVIVTVNALPVADAGADVTIDEGNSTTLTATGGGTYLWSTGATTASINVSPTSTTTYTVTVTQNGCSSIDDVIVTVNSVGCSYSVINSENFESGWGIWNDGGSDSRRSSNDAIYANGTYCVRLRDNTSTSVTTTDNLDLSIYEEITVDFGYYCRSMDNSNEDFWLQISTDGGGNFTTVEEWNRDDEFVNDQFYTDQVIISGPFTSTTQLRFRADASGNSDWVYIDDVVISGCSSGGSSKITSNKTKTDIGTIDEEELNLTEIETILYPNPFKEELIIKIQAEYIQSNIRIFNMLGQLIIEEDYSKETLIKIPTSNLESGQYLININIDGKTIRKRVVKN</sequence>
<dbReference type="SUPFAM" id="SSF49899">
    <property type="entry name" value="Concanavalin A-like lectins/glucanases"/>
    <property type="match status" value="1"/>
</dbReference>
<dbReference type="Pfam" id="PF18962">
    <property type="entry name" value="Por_Secre_tail"/>
    <property type="match status" value="1"/>
</dbReference>
<comment type="cofactor">
    <cofactor evidence="1">
        <name>Ca(2+)</name>
        <dbReference type="ChEBI" id="CHEBI:29108"/>
    </cofactor>
</comment>
<comment type="similarity">
    <text evidence="2">Belongs to the sulfatase family.</text>
</comment>
<proteinExistence type="inferred from homology"/>
<evidence type="ECO:0000256" key="7">
    <source>
        <dbReference type="ARBA" id="ARBA00023157"/>
    </source>
</evidence>
<feature type="domain" description="LamG-like jellyroll fold" evidence="9">
    <location>
        <begin position="616"/>
        <end position="751"/>
    </location>
</feature>
<dbReference type="InterPro" id="IPR017850">
    <property type="entry name" value="Alkaline_phosphatase_core_sf"/>
</dbReference>
<keyword evidence="11" id="KW-1185">Reference proteome</keyword>
<evidence type="ECO:0000256" key="8">
    <source>
        <dbReference type="SAM" id="SignalP"/>
    </source>
</evidence>
<dbReference type="Gene3D" id="3.30.1120.10">
    <property type="match status" value="1"/>
</dbReference>
<comment type="caution">
    <text evidence="10">The sequence shown here is derived from an EMBL/GenBank/DDBJ whole genome shotgun (WGS) entry which is preliminary data.</text>
</comment>
<evidence type="ECO:0000256" key="4">
    <source>
        <dbReference type="ARBA" id="ARBA00022729"/>
    </source>
</evidence>
<dbReference type="InterPro" id="IPR000917">
    <property type="entry name" value="Sulfatase_N"/>
</dbReference>
<keyword evidence="6" id="KW-0106">Calcium</keyword>
<keyword evidence="5" id="KW-0378">Hydrolase</keyword>
<dbReference type="Gene3D" id="2.60.40.3080">
    <property type="match status" value="1"/>
</dbReference>
<evidence type="ECO:0000256" key="3">
    <source>
        <dbReference type="ARBA" id="ARBA00022723"/>
    </source>
</evidence>
<dbReference type="Gene3D" id="2.60.120.200">
    <property type="match status" value="1"/>
</dbReference>
<keyword evidence="3" id="KW-0479">Metal-binding</keyword>
<feature type="chain" id="PRO_5047338609" evidence="8">
    <location>
        <begin position="22"/>
        <end position="1163"/>
    </location>
</feature>
<evidence type="ECO:0000256" key="2">
    <source>
        <dbReference type="ARBA" id="ARBA00008779"/>
    </source>
</evidence>
<gene>
    <name evidence="10" type="ORF">N1F79_03260</name>
</gene>
<dbReference type="InterPro" id="IPR013320">
    <property type="entry name" value="ConA-like_dom_sf"/>
</dbReference>
<dbReference type="PANTHER" id="PTHR42693:SF42">
    <property type="entry name" value="ARYLSULFATASE G"/>
    <property type="match status" value="1"/>
</dbReference>
<dbReference type="SMART" id="SM00560">
    <property type="entry name" value="LamGL"/>
    <property type="match status" value="1"/>
</dbReference>
<dbReference type="Gene3D" id="3.40.720.10">
    <property type="entry name" value="Alkaline Phosphatase, subunit A"/>
    <property type="match status" value="1"/>
</dbReference>
<evidence type="ECO:0000259" key="9">
    <source>
        <dbReference type="SMART" id="SM00560"/>
    </source>
</evidence>
<dbReference type="RefSeq" id="WP_303309127.1">
    <property type="nucleotide sequence ID" value="NZ_JAODOP010000001.1"/>
</dbReference>
<keyword evidence="7" id="KW-1015">Disulfide bond</keyword>
<name>A0ABU7XP32_9FLAO</name>
<dbReference type="Pfam" id="PF00884">
    <property type="entry name" value="Sulfatase"/>
    <property type="match status" value="1"/>
</dbReference>
<dbReference type="Proteomes" id="UP001337305">
    <property type="component" value="Unassembled WGS sequence"/>
</dbReference>
<evidence type="ECO:0000256" key="1">
    <source>
        <dbReference type="ARBA" id="ARBA00001913"/>
    </source>
</evidence>
<protein>
    <submittedName>
        <fullName evidence="10">Sulfatase-like hydrolase/transferase</fullName>
    </submittedName>
</protein>
<organism evidence="10 11">
    <name type="scientific">Flavivirga spongiicola</name>
    <dbReference type="NCBI Taxonomy" id="421621"/>
    <lineage>
        <taxon>Bacteria</taxon>
        <taxon>Pseudomonadati</taxon>
        <taxon>Bacteroidota</taxon>
        <taxon>Flavobacteriia</taxon>
        <taxon>Flavobacteriales</taxon>
        <taxon>Flavobacteriaceae</taxon>
        <taxon>Flavivirga</taxon>
    </lineage>
</organism>
<dbReference type="Gene3D" id="2.60.120.260">
    <property type="entry name" value="Galactose-binding domain-like"/>
    <property type="match status" value="1"/>
</dbReference>
<feature type="signal peptide" evidence="8">
    <location>
        <begin position="1"/>
        <end position="21"/>
    </location>
</feature>
<dbReference type="InterPro" id="IPR050738">
    <property type="entry name" value="Sulfatase"/>
</dbReference>
<evidence type="ECO:0000256" key="6">
    <source>
        <dbReference type="ARBA" id="ARBA00022837"/>
    </source>
</evidence>
<dbReference type="SUPFAM" id="SSF53649">
    <property type="entry name" value="Alkaline phosphatase-like"/>
    <property type="match status" value="1"/>
</dbReference>
<dbReference type="InterPro" id="IPR006558">
    <property type="entry name" value="LamG-like"/>
</dbReference>
<dbReference type="PANTHER" id="PTHR42693">
    <property type="entry name" value="ARYLSULFATASE FAMILY MEMBER"/>
    <property type="match status" value="1"/>
</dbReference>
<evidence type="ECO:0000313" key="11">
    <source>
        <dbReference type="Proteomes" id="UP001337305"/>
    </source>
</evidence>
<dbReference type="NCBIfam" id="TIGR04183">
    <property type="entry name" value="Por_Secre_tail"/>
    <property type="match status" value="1"/>
</dbReference>
<dbReference type="EMBL" id="JAODOP010000001">
    <property type="protein sequence ID" value="MEF3832141.1"/>
    <property type="molecule type" value="Genomic_DNA"/>
</dbReference>
<evidence type="ECO:0000256" key="5">
    <source>
        <dbReference type="ARBA" id="ARBA00022801"/>
    </source>
</evidence>
<dbReference type="CDD" id="cd16144">
    <property type="entry name" value="ARS_like"/>
    <property type="match status" value="1"/>
</dbReference>
<accession>A0ABU7XP32</accession>
<evidence type="ECO:0000313" key="10">
    <source>
        <dbReference type="EMBL" id="MEF3832141.1"/>
    </source>
</evidence>
<keyword evidence="4 8" id="KW-0732">Signal</keyword>
<dbReference type="InterPro" id="IPR026444">
    <property type="entry name" value="Secre_tail"/>
</dbReference>